<dbReference type="EMBL" id="JADBFD010000009">
    <property type="protein sequence ID" value="MBE2887940.1"/>
    <property type="molecule type" value="Genomic_DNA"/>
</dbReference>
<protein>
    <recommendedName>
        <fullName evidence="1">UPF0434 protein IIE05_08155</fullName>
    </recommendedName>
</protein>
<dbReference type="RefSeq" id="WP_082833123.1">
    <property type="nucleotide sequence ID" value="NZ_JADBFD010000009.1"/>
</dbReference>
<reference evidence="2 3" key="1">
    <citation type="submission" date="2020-10" db="EMBL/GenBank/DDBJ databases">
        <title>Investigation of anaerobic biodegradation of phenanthrene by a sulfate-dependent Geobacter anodireducens strain PheS2.</title>
        <authorList>
            <person name="Zhang Z."/>
        </authorList>
    </citation>
    <scope>NUCLEOTIDE SEQUENCE [LARGE SCALE GENOMIC DNA]</scope>
    <source>
        <strain evidence="2 3">PheS2</strain>
    </source>
</reference>
<evidence type="ECO:0000256" key="1">
    <source>
        <dbReference type="HAMAP-Rule" id="MF_01187"/>
    </source>
</evidence>
<accession>A0ABR9NUK5</accession>
<dbReference type="Proteomes" id="UP000618926">
    <property type="component" value="Unassembled WGS sequence"/>
</dbReference>
<dbReference type="Pfam" id="PF03966">
    <property type="entry name" value="Trm112p"/>
    <property type="match status" value="1"/>
</dbReference>
<evidence type="ECO:0000313" key="3">
    <source>
        <dbReference type="Proteomes" id="UP000618926"/>
    </source>
</evidence>
<dbReference type="HAMAP" id="MF_01187">
    <property type="entry name" value="UPF0434"/>
    <property type="match status" value="1"/>
</dbReference>
<proteinExistence type="inferred from homology"/>
<organism evidence="2 3">
    <name type="scientific">Geobacter anodireducens</name>
    <dbReference type="NCBI Taxonomy" id="1340425"/>
    <lineage>
        <taxon>Bacteria</taxon>
        <taxon>Pseudomonadati</taxon>
        <taxon>Thermodesulfobacteriota</taxon>
        <taxon>Desulfuromonadia</taxon>
        <taxon>Geobacterales</taxon>
        <taxon>Geobacteraceae</taxon>
        <taxon>Geobacter</taxon>
    </lineage>
</organism>
<name>A0ABR9NUK5_9BACT</name>
<comment type="similarity">
    <text evidence="1">Belongs to the UPF0434 family.</text>
</comment>
<dbReference type="Gene3D" id="2.20.25.10">
    <property type="match status" value="1"/>
</dbReference>
<sequence length="58" mass="6387">MALSIELFEILACPRCTGEVKPVNNGSALVCEACRLRFPVRDDIPVMLLDEAEPIGDR</sequence>
<keyword evidence="3" id="KW-1185">Reference proteome</keyword>
<dbReference type="InterPro" id="IPR005651">
    <property type="entry name" value="Trm112-like"/>
</dbReference>
<evidence type="ECO:0000313" key="2">
    <source>
        <dbReference type="EMBL" id="MBE2887940.1"/>
    </source>
</evidence>
<gene>
    <name evidence="2" type="ORF">IIE05_08155</name>
</gene>
<comment type="caution">
    <text evidence="2">The sequence shown here is derived from an EMBL/GenBank/DDBJ whole genome shotgun (WGS) entry which is preliminary data.</text>
</comment>
<dbReference type="SUPFAM" id="SSF158997">
    <property type="entry name" value="Trm112p-like"/>
    <property type="match status" value="1"/>
</dbReference>